<name>A0A2U1KSH4_ARTAN</name>
<sequence>MSSLSRVWMAAGVAIANGHTDQGCKLKSLVKSIRQSKKGFTSSNGADSSYLRPFSSFSESRVTGGDKKTQADDSLRQVMYLSCWGPS</sequence>
<dbReference type="Pfam" id="PF12609">
    <property type="entry name" value="DUF3774"/>
    <property type="match status" value="1"/>
</dbReference>
<protein>
    <recommendedName>
        <fullName evidence="4">Wound-responsive family protein</fullName>
    </recommendedName>
</protein>
<gene>
    <name evidence="2" type="ORF">CTI12_AA569630</name>
</gene>
<proteinExistence type="predicted"/>
<dbReference type="Proteomes" id="UP000245207">
    <property type="component" value="Unassembled WGS sequence"/>
</dbReference>
<dbReference type="InterPro" id="IPR022251">
    <property type="entry name" value="DUF3774_wound-induced"/>
</dbReference>
<evidence type="ECO:0000313" key="2">
    <source>
        <dbReference type="EMBL" id="PWA39696.1"/>
    </source>
</evidence>
<dbReference type="PANTHER" id="PTHR33090">
    <property type="entry name" value="DUF3774 DOMAIN PROTEIN-RELATED"/>
    <property type="match status" value="1"/>
</dbReference>
<keyword evidence="3" id="KW-1185">Reference proteome</keyword>
<reference evidence="2 3" key="1">
    <citation type="journal article" date="2018" name="Mol. Plant">
        <title>The genome of Artemisia annua provides insight into the evolution of Asteraceae family and artemisinin biosynthesis.</title>
        <authorList>
            <person name="Shen Q."/>
            <person name="Zhang L."/>
            <person name="Liao Z."/>
            <person name="Wang S."/>
            <person name="Yan T."/>
            <person name="Shi P."/>
            <person name="Liu M."/>
            <person name="Fu X."/>
            <person name="Pan Q."/>
            <person name="Wang Y."/>
            <person name="Lv Z."/>
            <person name="Lu X."/>
            <person name="Zhang F."/>
            <person name="Jiang W."/>
            <person name="Ma Y."/>
            <person name="Chen M."/>
            <person name="Hao X."/>
            <person name="Li L."/>
            <person name="Tang Y."/>
            <person name="Lv G."/>
            <person name="Zhou Y."/>
            <person name="Sun X."/>
            <person name="Brodelius P.E."/>
            <person name="Rose J.K.C."/>
            <person name="Tang K."/>
        </authorList>
    </citation>
    <scope>NUCLEOTIDE SEQUENCE [LARGE SCALE GENOMIC DNA]</scope>
    <source>
        <strain evidence="3">cv. Huhao1</strain>
        <tissue evidence="2">Leaf</tissue>
    </source>
</reference>
<dbReference type="EMBL" id="PKPP01014396">
    <property type="protein sequence ID" value="PWA39696.1"/>
    <property type="molecule type" value="Genomic_DNA"/>
</dbReference>
<feature type="region of interest" description="Disordered" evidence="1">
    <location>
        <begin position="37"/>
        <end position="70"/>
    </location>
</feature>
<dbReference type="OrthoDB" id="1923904at2759"/>
<evidence type="ECO:0000313" key="3">
    <source>
        <dbReference type="Proteomes" id="UP000245207"/>
    </source>
</evidence>
<comment type="caution">
    <text evidence="2">The sequence shown here is derived from an EMBL/GenBank/DDBJ whole genome shotgun (WGS) entry which is preliminary data.</text>
</comment>
<organism evidence="2 3">
    <name type="scientific">Artemisia annua</name>
    <name type="common">Sweet wormwood</name>
    <dbReference type="NCBI Taxonomy" id="35608"/>
    <lineage>
        <taxon>Eukaryota</taxon>
        <taxon>Viridiplantae</taxon>
        <taxon>Streptophyta</taxon>
        <taxon>Embryophyta</taxon>
        <taxon>Tracheophyta</taxon>
        <taxon>Spermatophyta</taxon>
        <taxon>Magnoliopsida</taxon>
        <taxon>eudicotyledons</taxon>
        <taxon>Gunneridae</taxon>
        <taxon>Pentapetalae</taxon>
        <taxon>asterids</taxon>
        <taxon>campanulids</taxon>
        <taxon>Asterales</taxon>
        <taxon>Asteraceae</taxon>
        <taxon>Asteroideae</taxon>
        <taxon>Anthemideae</taxon>
        <taxon>Artemisiinae</taxon>
        <taxon>Artemisia</taxon>
    </lineage>
</organism>
<accession>A0A2U1KSH4</accession>
<evidence type="ECO:0008006" key="4">
    <source>
        <dbReference type="Google" id="ProtNLM"/>
    </source>
</evidence>
<evidence type="ECO:0000256" key="1">
    <source>
        <dbReference type="SAM" id="MobiDB-lite"/>
    </source>
</evidence>
<feature type="compositionally biased region" description="Polar residues" evidence="1">
    <location>
        <begin position="38"/>
        <end position="47"/>
    </location>
</feature>
<dbReference type="AlphaFoldDB" id="A0A2U1KSH4"/>